<protein>
    <submittedName>
        <fullName evidence="3">Uncharacterized protein</fullName>
    </submittedName>
</protein>
<evidence type="ECO:0000313" key="3">
    <source>
        <dbReference type="EMBL" id="TDB68255.1"/>
    </source>
</evidence>
<keyword evidence="1" id="KW-1133">Transmembrane helix</keyword>
<dbReference type="Proteomes" id="UP000295706">
    <property type="component" value="Unassembled WGS sequence"/>
</dbReference>
<dbReference type="EMBL" id="SMJU01000002">
    <property type="protein sequence ID" value="TDB68255.1"/>
    <property type="molecule type" value="Genomic_DNA"/>
</dbReference>
<feature type="chain" id="PRO_5020986592" evidence="2">
    <location>
        <begin position="20"/>
        <end position="203"/>
    </location>
</feature>
<keyword evidence="1" id="KW-0812">Transmembrane</keyword>
<dbReference type="AlphaFoldDB" id="A0A4V2XAM0"/>
<keyword evidence="2" id="KW-0732">Signal</keyword>
<keyword evidence="4" id="KW-1185">Reference proteome</keyword>
<name>A0A4V2XAM0_9BACT</name>
<proteinExistence type="predicted"/>
<dbReference type="RefSeq" id="WP_132115045.1">
    <property type="nucleotide sequence ID" value="NZ_SMJU01000002.1"/>
</dbReference>
<keyword evidence="1" id="KW-0472">Membrane</keyword>
<feature type="transmembrane region" description="Helical" evidence="1">
    <location>
        <begin position="168"/>
        <end position="186"/>
    </location>
</feature>
<comment type="caution">
    <text evidence="3">The sequence shown here is derived from an EMBL/GenBank/DDBJ whole genome shotgun (WGS) entry which is preliminary data.</text>
</comment>
<feature type="signal peptide" evidence="2">
    <location>
        <begin position="1"/>
        <end position="19"/>
    </location>
</feature>
<organism evidence="3 4">
    <name type="scientific">Arundinibacter roseus</name>
    <dbReference type="NCBI Taxonomy" id="2070510"/>
    <lineage>
        <taxon>Bacteria</taxon>
        <taxon>Pseudomonadati</taxon>
        <taxon>Bacteroidota</taxon>
        <taxon>Cytophagia</taxon>
        <taxon>Cytophagales</taxon>
        <taxon>Spirosomataceae</taxon>
        <taxon>Arundinibacter</taxon>
    </lineage>
</organism>
<sequence>MRNYLIFSLFILSFTPLFAQDHYDPAKALSSEELFLKQNQNNRVFLKADQNYLILDASTMVGGYHRQRFFPGDNIRFTLRGESTRFEEEIYSVSDSSFTFVLINEAAGKMEYREVMLRDIHKVKTFRRIPWITEGAFLLPLAGLTYIGADFFNRGIDNQRFTTDRQTLLVGGSMMAAGFVFYKISFSTIKMKGANRIRVLQTY</sequence>
<accession>A0A4V2XAM0</accession>
<gene>
    <name evidence="3" type="ORF">EZE20_04875</name>
</gene>
<feature type="transmembrane region" description="Helical" evidence="1">
    <location>
        <begin position="129"/>
        <end position="148"/>
    </location>
</feature>
<evidence type="ECO:0000256" key="2">
    <source>
        <dbReference type="SAM" id="SignalP"/>
    </source>
</evidence>
<evidence type="ECO:0000256" key="1">
    <source>
        <dbReference type="SAM" id="Phobius"/>
    </source>
</evidence>
<reference evidence="3 4" key="1">
    <citation type="submission" date="2019-02" db="EMBL/GenBank/DDBJ databases">
        <title>Arundinibacter roseus gen. nov., sp. nov., a new member of the family Cytophagaceae.</title>
        <authorList>
            <person name="Szuroczki S."/>
            <person name="Khayer B."/>
            <person name="Sproer C."/>
            <person name="Toumi M."/>
            <person name="Szabo A."/>
            <person name="Felfoldi T."/>
            <person name="Schumann P."/>
            <person name="Toth E."/>
        </authorList>
    </citation>
    <scope>NUCLEOTIDE SEQUENCE [LARGE SCALE GENOMIC DNA]</scope>
    <source>
        <strain evidence="3 4">DMA-k-7a</strain>
    </source>
</reference>
<dbReference type="OrthoDB" id="963860at2"/>
<evidence type="ECO:0000313" key="4">
    <source>
        <dbReference type="Proteomes" id="UP000295706"/>
    </source>
</evidence>